<feature type="binding site" evidence="5">
    <location>
        <position position="5"/>
    </location>
    <ligand>
        <name>Mg(2+)</name>
        <dbReference type="ChEBI" id="CHEBI:18420"/>
    </ligand>
</feature>
<evidence type="ECO:0000256" key="1">
    <source>
        <dbReference type="ARBA" id="ARBA00022649"/>
    </source>
</evidence>
<dbReference type="InterPro" id="IPR029060">
    <property type="entry name" value="PIN-like_dom_sf"/>
</dbReference>
<keyword evidence="5" id="KW-0460">Magnesium</keyword>
<sequence>MIFIDASALIAMIAGEEDADMLADLLAQERTRLVSPVAMWEATAGLCRSFGLSMDGARQKVKSFMSALGIEVISLGEREYDLAIQAYADFGKGRHPAALNMGDCFAYGAAKSYRAALLFKGDDFTKTDIRKAGMNS</sequence>
<dbReference type="HAMAP" id="MF_00265">
    <property type="entry name" value="VapC_Nob1"/>
    <property type="match status" value="1"/>
</dbReference>
<proteinExistence type="inferred from homology"/>
<dbReference type="InterPro" id="IPR002716">
    <property type="entry name" value="PIN_dom"/>
</dbReference>
<dbReference type="InterPro" id="IPR022907">
    <property type="entry name" value="VapC_family"/>
</dbReference>
<feature type="binding site" evidence="5">
    <location>
        <position position="103"/>
    </location>
    <ligand>
        <name>Mg(2+)</name>
        <dbReference type="ChEBI" id="CHEBI:18420"/>
    </ligand>
</feature>
<dbReference type="GO" id="GO:0004540">
    <property type="term" value="F:RNA nuclease activity"/>
    <property type="evidence" value="ECO:0007669"/>
    <property type="project" value="InterPro"/>
</dbReference>
<dbReference type="CDD" id="cd09871">
    <property type="entry name" value="PIN_MtVapC28-VapC30-like"/>
    <property type="match status" value="1"/>
</dbReference>
<dbReference type="Gene3D" id="3.40.50.1010">
    <property type="entry name" value="5'-nuclease"/>
    <property type="match status" value="1"/>
</dbReference>
<dbReference type="GO" id="GO:0000287">
    <property type="term" value="F:magnesium ion binding"/>
    <property type="evidence" value="ECO:0007669"/>
    <property type="project" value="UniProtKB-UniRule"/>
</dbReference>
<gene>
    <name evidence="5" type="primary">vapC</name>
    <name evidence="7" type="ORF">Aam_078_012</name>
</gene>
<name>A0A0D6PHA6_9PROT</name>
<dbReference type="Proteomes" id="UP000032668">
    <property type="component" value="Unassembled WGS sequence"/>
</dbReference>
<keyword evidence="3 5" id="KW-0479">Metal-binding</keyword>
<dbReference type="STRING" id="1120923.SAMN02746095_02577"/>
<dbReference type="SUPFAM" id="SSF88723">
    <property type="entry name" value="PIN domain-like"/>
    <property type="match status" value="1"/>
</dbReference>
<evidence type="ECO:0000256" key="5">
    <source>
        <dbReference type="HAMAP-Rule" id="MF_00265"/>
    </source>
</evidence>
<keyword evidence="4 5" id="KW-0378">Hydrolase</keyword>
<dbReference type="GO" id="GO:0090729">
    <property type="term" value="F:toxin activity"/>
    <property type="evidence" value="ECO:0007669"/>
    <property type="project" value="UniProtKB-KW"/>
</dbReference>
<keyword evidence="8" id="KW-1185">Reference proteome</keyword>
<reference evidence="7 8" key="1">
    <citation type="submission" date="2012-11" db="EMBL/GenBank/DDBJ databases">
        <title>Whole genome sequence of Acidocella aminolytica 101 = DSM 11237.</title>
        <authorList>
            <person name="Azuma Y."/>
            <person name="Higashiura N."/>
            <person name="Hirakawa H."/>
            <person name="Matsushita K."/>
        </authorList>
    </citation>
    <scope>NUCLEOTIDE SEQUENCE [LARGE SCALE GENOMIC DNA]</scope>
    <source>
        <strain evidence="8">101 / DSM 11237</strain>
    </source>
</reference>
<dbReference type="RefSeq" id="WP_048879522.1">
    <property type="nucleotide sequence ID" value="NZ_BANC01000076.1"/>
</dbReference>
<keyword evidence="2 5" id="KW-0540">Nuclease</keyword>
<comment type="function">
    <text evidence="5">Toxic component of a toxin-antitoxin (TA) system. An RNase.</text>
</comment>
<keyword evidence="5" id="KW-0800">Toxin</keyword>
<evidence type="ECO:0000313" key="7">
    <source>
        <dbReference type="EMBL" id="GAN81135.1"/>
    </source>
</evidence>
<feature type="domain" description="PIN" evidence="6">
    <location>
        <begin position="2"/>
        <end position="128"/>
    </location>
</feature>
<evidence type="ECO:0000256" key="4">
    <source>
        <dbReference type="ARBA" id="ARBA00022801"/>
    </source>
</evidence>
<protein>
    <recommendedName>
        <fullName evidence="5">Ribonuclease VapC</fullName>
        <shortName evidence="5">RNase VapC</shortName>
        <ecNumber evidence="5">3.1.-.-</ecNumber>
    </recommendedName>
    <alternativeName>
        <fullName evidence="5">Toxin VapC</fullName>
    </alternativeName>
</protein>
<dbReference type="OrthoDB" id="32625at2"/>
<comment type="similarity">
    <text evidence="5">Belongs to the PINc/VapC protein family.</text>
</comment>
<organism evidence="7 8">
    <name type="scientific">Acidocella aminolytica 101 = DSM 11237</name>
    <dbReference type="NCBI Taxonomy" id="1120923"/>
    <lineage>
        <taxon>Bacteria</taxon>
        <taxon>Pseudomonadati</taxon>
        <taxon>Pseudomonadota</taxon>
        <taxon>Alphaproteobacteria</taxon>
        <taxon>Acetobacterales</taxon>
        <taxon>Acidocellaceae</taxon>
        <taxon>Acidocella</taxon>
    </lineage>
</organism>
<keyword evidence="1 5" id="KW-1277">Toxin-antitoxin system</keyword>
<comment type="caution">
    <text evidence="7">The sequence shown here is derived from an EMBL/GenBank/DDBJ whole genome shotgun (WGS) entry which is preliminary data.</text>
</comment>
<dbReference type="EC" id="3.1.-.-" evidence="5"/>
<dbReference type="EMBL" id="BANC01000076">
    <property type="protein sequence ID" value="GAN81135.1"/>
    <property type="molecule type" value="Genomic_DNA"/>
</dbReference>
<comment type="cofactor">
    <cofactor evidence="5">
        <name>Mg(2+)</name>
        <dbReference type="ChEBI" id="CHEBI:18420"/>
    </cofactor>
</comment>
<accession>A0A0D6PHA6</accession>
<evidence type="ECO:0000259" key="6">
    <source>
        <dbReference type="Pfam" id="PF01850"/>
    </source>
</evidence>
<dbReference type="GO" id="GO:0016787">
    <property type="term" value="F:hydrolase activity"/>
    <property type="evidence" value="ECO:0007669"/>
    <property type="project" value="UniProtKB-KW"/>
</dbReference>
<evidence type="ECO:0000256" key="2">
    <source>
        <dbReference type="ARBA" id="ARBA00022722"/>
    </source>
</evidence>
<dbReference type="Pfam" id="PF01850">
    <property type="entry name" value="PIN"/>
    <property type="match status" value="1"/>
</dbReference>
<evidence type="ECO:0000256" key="3">
    <source>
        <dbReference type="ARBA" id="ARBA00022723"/>
    </source>
</evidence>
<dbReference type="AlphaFoldDB" id="A0A0D6PHA6"/>
<evidence type="ECO:0000313" key="8">
    <source>
        <dbReference type="Proteomes" id="UP000032668"/>
    </source>
</evidence>